<dbReference type="InterPro" id="IPR032466">
    <property type="entry name" value="Metal_Hydrolase"/>
</dbReference>
<evidence type="ECO:0000313" key="4">
    <source>
        <dbReference type="Proteomes" id="UP001500936"/>
    </source>
</evidence>
<accession>A0ABP8KL20</accession>
<evidence type="ECO:0000259" key="2">
    <source>
        <dbReference type="Pfam" id="PF04909"/>
    </source>
</evidence>
<protein>
    <recommendedName>
        <fullName evidence="2">Amidohydrolase-related domain-containing protein</fullName>
    </recommendedName>
</protein>
<sequence length="259" mass="29196">MGFNELLNCDEVISGATDSIIMHKSFQMMKKYNIIKAVTSGSKMNEWKKANPDGIISSLMFLLSDKISPDSVRTIIKRDSIKVIGELGPQYEGLPADAPAYEPYWALAEELEIPVGIHLATGPPGGFLMGFKAIRGAAGNPLNLENVLVKHPKLKVYVMHAGWPWIDNMLNLLYLHPQVYVDISYINYMLPKEEFSLYLKRLVGAGFGKRIMWGSDQMIWPESIKAAVESVKSAKYLTEVQKKDIFYNNAVRFFNLNMN</sequence>
<name>A0ABP8KL20_9BACT</name>
<reference evidence="4" key="1">
    <citation type="journal article" date="2019" name="Int. J. Syst. Evol. Microbiol.">
        <title>The Global Catalogue of Microorganisms (GCM) 10K type strain sequencing project: providing services to taxonomists for standard genome sequencing and annotation.</title>
        <authorList>
            <consortium name="The Broad Institute Genomics Platform"/>
            <consortium name="The Broad Institute Genome Sequencing Center for Infectious Disease"/>
            <person name="Wu L."/>
            <person name="Ma J."/>
        </authorList>
    </citation>
    <scope>NUCLEOTIDE SEQUENCE [LARGE SCALE GENOMIC DNA]</scope>
    <source>
        <strain evidence="4">JCM 17925</strain>
    </source>
</reference>
<evidence type="ECO:0000256" key="1">
    <source>
        <dbReference type="ARBA" id="ARBA00023239"/>
    </source>
</evidence>
<proteinExistence type="predicted"/>
<gene>
    <name evidence="3" type="ORF">GCM10023187_31750</name>
</gene>
<organism evidence="3 4">
    <name type="scientific">Nibrella viscosa</name>
    <dbReference type="NCBI Taxonomy" id="1084524"/>
    <lineage>
        <taxon>Bacteria</taxon>
        <taxon>Pseudomonadati</taxon>
        <taxon>Bacteroidota</taxon>
        <taxon>Cytophagia</taxon>
        <taxon>Cytophagales</taxon>
        <taxon>Spirosomataceae</taxon>
        <taxon>Nibrella</taxon>
    </lineage>
</organism>
<comment type="caution">
    <text evidence="3">The sequence shown here is derived from an EMBL/GenBank/DDBJ whole genome shotgun (WGS) entry which is preliminary data.</text>
</comment>
<dbReference type="PANTHER" id="PTHR21240">
    <property type="entry name" value="2-AMINO-3-CARBOXYLMUCONATE-6-SEMIALDEHYDE DECARBOXYLASE"/>
    <property type="match status" value="1"/>
</dbReference>
<dbReference type="InterPro" id="IPR006680">
    <property type="entry name" value="Amidohydro-rel"/>
</dbReference>
<dbReference type="Pfam" id="PF04909">
    <property type="entry name" value="Amidohydro_2"/>
    <property type="match status" value="1"/>
</dbReference>
<dbReference type="PANTHER" id="PTHR21240:SF28">
    <property type="entry name" value="ISO-OROTATE DECARBOXYLASE (EUROFUNG)"/>
    <property type="match status" value="1"/>
</dbReference>
<keyword evidence="1" id="KW-0456">Lyase</keyword>
<dbReference type="Gene3D" id="3.20.20.140">
    <property type="entry name" value="Metal-dependent hydrolases"/>
    <property type="match status" value="1"/>
</dbReference>
<evidence type="ECO:0000313" key="3">
    <source>
        <dbReference type="EMBL" id="GAA4409053.1"/>
    </source>
</evidence>
<dbReference type="InterPro" id="IPR032465">
    <property type="entry name" value="ACMSD"/>
</dbReference>
<dbReference type="SUPFAM" id="SSF51556">
    <property type="entry name" value="Metallo-dependent hydrolases"/>
    <property type="match status" value="1"/>
</dbReference>
<dbReference type="Proteomes" id="UP001500936">
    <property type="component" value="Unassembled WGS sequence"/>
</dbReference>
<keyword evidence="4" id="KW-1185">Reference proteome</keyword>
<dbReference type="EMBL" id="BAABHB010000006">
    <property type="protein sequence ID" value="GAA4409053.1"/>
    <property type="molecule type" value="Genomic_DNA"/>
</dbReference>
<feature type="domain" description="Amidohydrolase-related" evidence="2">
    <location>
        <begin position="86"/>
        <end position="256"/>
    </location>
</feature>